<dbReference type="PANTHER" id="PTHR13696">
    <property type="entry name" value="P-LOOP CONTAINING NUCLEOSIDE TRIPHOSPHATE HYDROLASE"/>
    <property type="match status" value="1"/>
</dbReference>
<dbReference type="Gene3D" id="3.40.50.300">
    <property type="entry name" value="P-loop containing nucleotide triphosphate hydrolases"/>
    <property type="match status" value="1"/>
</dbReference>
<dbReference type="InterPro" id="IPR002586">
    <property type="entry name" value="CobQ/CobB/MinD/ParA_Nub-bd_dom"/>
</dbReference>
<protein>
    <submittedName>
        <fullName evidence="2">Cobyrinic acid a,c-diamide synthase</fullName>
    </submittedName>
</protein>
<gene>
    <name evidence="2" type="ORF">X474_27690</name>
</gene>
<dbReference type="AlphaFoldDB" id="A0A0D2J4S6"/>
<organism evidence="2 3">
    <name type="scientific">Dethiosulfatarculus sandiegensis</name>
    <dbReference type="NCBI Taxonomy" id="1429043"/>
    <lineage>
        <taxon>Bacteria</taxon>
        <taxon>Pseudomonadati</taxon>
        <taxon>Thermodesulfobacteriota</taxon>
        <taxon>Desulfarculia</taxon>
        <taxon>Desulfarculales</taxon>
        <taxon>Desulfarculaceae</taxon>
        <taxon>Dethiosulfatarculus</taxon>
    </lineage>
</organism>
<comment type="caution">
    <text evidence="2">The sequence shown here is derived from an EMBL/GenBank/DDBJ whole genome shotgun (WGS) entry which is preliminary data.</text>
</comment>
<dbReference type="PANTHER" id="PTHR13696:SF96">
    <property type="entry name" value="COBQ_COBB_MIND_PARA NUCLEOTIDE BINDING DOMAIN-CONTAINING PROTEIN"/>
    <property type="match status" value="1"/>
</dbReference>
<dbReference type="STRING" id="1429043.X474_27690"/>
<dbReference type="OrthoDB" id="13869at2"/>
<evidence type="ECO:0000313" key="3">
    <source>
        <dbReference type="Proteomes" id="UP000032233"/>
    </source>
</evidence>
<dbReference type="Pfam" id="PF01656">
    <property type="entry name" value="CbiA"/>
    <property type="match status" value="1"/>
</dbReference>
<dbReference type="EMBL" id="AZAC01000083">
    <property type="protein sequence ID" value="KIX10726.1"/>
    <property type="molecule type" value="Genomic_DNA"/>
</dbReference>
<dbReference type="InterPro" id="IPR050678">
    <property type="entry name" value="DNA_Partitioning_ATPase"/>
</dbReference>
<name>A0A0D2J4S6_9BACT</name>
<reference evidence="2 3" key="1">
    <citation type="submission" date="2013-11" db="EMBL/GenBank/DDBJ databases">
        <title>Metagenomic analysis of a methanogenic consortium involved in long chain n-alkane degradation.</title>
        <authorList>
            <person name="Davidova I.A."/>
            <person name="Callaghan A.V."/>
            <person name="Wawrik B."/>
            <person name="Pruitt S."/>
            <person name="Marks C."/>
            <person name="Duncan K.E."/>
            <person name="Suflita J.M."/>
        </authorList>
    </citation>
    <scope>NUCLEOTIDE SEQUENCE [LARGE SCALE GENOMIC DNA]</scope>
    <source>
        <strain evidence="2 3">SPR</strain>
    </source>
</reference>
<dbReference type="InterPro" id="IPR027417">
    <property type="entry name" value="P-loop_NTPase"/>
</dbReference>
<dbReference type="RefSeq" id="WP_052515633.1">
    <property type="nucleotide sequence ID" value="NZ_AZAC01000083.1"/>
</dbReference>
<dbReference type="InParanoid" id="A0A0D2J4S6"/>
<evidence type="ECO:0000259" key="1">
    <source>
        <dbReference type="Pfam" id="PF01656"/>
    </source>
</evidence>
<sequence>MGAVLAVVNQKGGAGKTTLALNLAGILAGPRRRVALVDADPQRSAFNWGLSRKGDLAFPVHFLDARLGTARFRDKLKALAKDVEVLIIDTPPKLAQATLLSSLLADLLLIPVPTSIFDYWGAKETLGMLAEVRTRRENGLPGALLVPSKIRPGTKLAREFPKKLALMGEKVAPSVAERVAVVDAMGAGKTINQLNSAEAAIKEYKELAVFVLKILRDQSSN</sequence>
<dbReference type="CDD" id="cd02042">
    <property type="entry name" value="ParAB_family"/>
    <property type="match status" value="1"/>
</dbReference>
<keyword evidence="3" id="KW-1185">Reference proteome</keyword>
<accession>A0A0D2J4S6</accession>
<dbReference type="PATRIC" id="fig|1429043.3.peg.5883"/>
<dbReference type="PIRSF" id="PIRSF009320">
    <property type="entry name" value="Nuc_binding_HP_1000"/>
    <property type="match status" value="1"/>
</dbReference>
<evidence type="ECO:0000313" key="2">
    <source>
        <dbReference type="EMBL" id="KIX10726.1"/>
    </source>
</evidence>
<feature type="domain" description="CobQ/CobB/MinD/ParA nucleotide binding" evidence="1">
    <location>
        <begin position="5"/>
        <end position="190"/>
    </location>
</feature>
<dbReference type="Proteomes" id="UP000032233">
    <property type="component" value="Unassembled WGS sequence"/>
</dbReference>
<dbReference type="SUPFAM" id="SSF52540">
    <property type="entry name" value="P-loop containing nucleoside triphosphate hydrolases"/>
    <property type="match status" value="1"/>
</dbReference>
<proteinExistence type="predicted"/>